<keyword evidence="1" id="KW-0472">Membrane</keyword>
<proteinExistence type="predicted"/>
<keyword evidence="1" id="KW-1133">Transmembrane helix</keyword>
<comment type="caution">
    <text evidence="2">The sequence shown here is derived from an EMBL/GenBank/DDBJ whole genome shotgun (WGS) entry which is preliminary data.</text>
</comment>
<evidence type="ECO:0000313" key="2">
    <source>
        <dbReference type="EMBL" id="GAA4961027.1"/>
    </source>
</evidence>
<dbReference type="RefSeq" id="WP_345164449.1">
    <property type="nucleotide sequence ID" value="NZ_BAABJK010000004.1"/>
</dbReference>
<sequence length="62" mass="7029">MLNDKQSLSLCGLMTFGLFAGGLLDILDNFILLTILTLIFLTIIINLFINRKKPDTEEEKDK</sequence>
<dbReference type="EMBL" id="BAABJK010000004">
    <property type="protein sequence ID" value="GAA4961027.1"/>
    <property type="molecule type" value="Genomic_DNA"/>
</dbReference>
<name>A0ABP9H365_9FLAO</name>
<keyword evidence="3" id="KW-1185">Reference proteome</keyword>
<evidence type="ECO:0000313" key="3">
    <source>
        <dbReference type="Proteomes" id="UP001501692"/>
    </source>
</evidence>
<reference evidence="3" key="1">
    <citation type="journal article" date="2019" name="Int. J. Syst. Evol. Microbiol.">
        <title>The Global Catalogue of Microorganisms (GCM) 10K type strain sequencing project: providing services to taxonomists for standard genome sequencing and annotation.</title>
        <authorList>
            <consortium name="The Broad Institute Genomics Platform"/>
            <consortium name="The Broad Institute Genome Sequencing Center for Infectious Disease"/>
            <person name="Wu L."/>
            <person name="Ma J."/>
        </authorList>
    </citation>
    <scope>NUCLEOTIDE SEQUENCE [LARGE SCALE GENOMIC DNA]</scope>
    <source>
        <strain evidence="3">JCM 18287</strain>
    </source>
</reference>
<gene>
    <name evidence="2" type="ORF">GCM10023315_06270</name>
</gene>
<keyword evidence="1" id="KW-0812">Transmembrane</keyword>
<feature type="transmembrane region" description="Helical" evidence="1">
    <location>
        <begin position="30"/>
        <end position="49"/>
    </location>
</feature>
<feature type="transmembrane region" description="Helical" evidence="1">
    <location>
        <begin position="7"/>
        <end position="24"/>
    </location>
</feature>
<evidence type="ECO:0000256" key="1">
    <source>
        <dbReference type="SAM" id="Phobius"/>
    </source>
</evidence>
<dbReference type="Proteomes" id="UP001501692">
    <property type="component" value="Unassembled WGS sequence"/>
</dbReference>
<protein>
    <submittedName>
        <fullName evidence="2">Uncharacterized protein</fullName>
    </submittedName>
</protein>
<accession>A0ABP9H365</accession>
<organism evidence="2 3">
    <name type="scientific">Algibacter aquimarinus</name>
    <dbReference type="NCBI Taxonomy" id="1136748"/>
    <lineage>
        <taxon>Bacteria</taxon>
        <taxon>Pseudomonadati</taxon>
        <taxon>Bacteroidota</taxon>
        <taxon>Flavobacteriia</taxon>
        <taxon>Flavobacteriales</taxon>
        <taxon>Flavobacteriaceae</taxon>
        <taxon>Algibacter</taxon>
    </lineage>
</organism>